<dbReference type="AlphaFoldDB" id="A0A3E0U846"/>
<dbReference type="Proteomes" id="UP000256899">
    <property type="component" value="Unassembled WGS sequence"/>
</dbReference>
<accession>A0A3E0U846</accession>
<reference evidence="2" key="1">
    <citation type="submission" date="2018-08" db="EMBL/GenBank/DDBJ databases">
        <title>Thalassotalea euphylliae genome.</title>
        <authorList>
            <person name="Summers S."/>
            <person name="Rice S.A."/>
            <person name="Freckelton M.L."/>
            <person name="Nedved B.T."/>
            <person name="Hadfield M.G."/>
        </authorList>
    </citation>
    <scope>NUCLEOTIDE SEQUENCE [LARGE SCALE GENOMIC DNA]</scope>
    <source>
        <strain evidence="2">H3</strain>
    </source>
</reference>
<dbReference type="PIRSF" id="PIRSF037205">
    <property type="entry name" value="UCP037205"/>
    <property type="match status" value="1"/>
</dbReference>
<dbReference type="PANTHER" id="PTHR37463:SF1">
    <property type="entry name" value="DUF2256 DOMAIN-CONTAINING PROTEIN"/>
    <property type="match status" value="1"/>
</dbReference>
<organism evidence="1 2">
    <name type="scientific">Thalassotalea euphylliae</name>
    <dbReference type="NCBI Taxonomy" id="1655234"/>
    <lineage>
        <taxon>Bacteria</taxon>
        <taxon>Pseudomonadati</taxon>
        <taxon>Pseudomonadota</taxon>
        <taxon>Gammaproteobacteria</taxon>
        <taxon>Alteromonadales</taxon>
        <taxon>Colwelliaceae</taxon>
        <taxon>Thalassotalea</taxon>
    </lineage>
</organism>
<evidence type="ECO:0000313" key="1">
    <source>
        <dbReference type="EMBL" id="REL32693.1"/>
    </source>
</evidence>
<proteinExistence type="predicted"/>
<dbReference type="PANTHER" id="PTHR37463">
    <property type="entry name" value="GSL3115 PROTEIN"/>
    <property type="match status" value="1"/>
</dbReference>
<dbReference type="EMBL" id="QUOT01000001">
    <property type="protein sequence ID" value="REL32693.1"/>
    <property type="molecule type" value="Genomic_DNA"/>
</dbReference>
<protein>
    <submittedName>
        <fullName evidence="1">DUF2256 domain-containing protein</fullName>
    </submittedName>
</protein>
<comment type="caution">
    <text evidence="1">The sequence shown here is derived from an EMBL/GenBank/DDBJ whole genome shotgun (WGS) entry which is preliminary data.</text>
</comment>
<dbReference type="InterPro" id="IPR017136">
    <property type="entry name" value="UCP037205"/>
</dbReference>
<gene>
    <name evidence="1" type="ORF">DXX94_10990</name>
</gene>
<name>A0A3E0U846_9GAMM</name>
<keyword evidence="2" id="KW-1185">Reference proteome</keyword>
<evidence type="ECO:0000313" key="2">
    <source>
        <dbReference type="Proteomes" id="UP000256899"/>
    </source>
</evidence>
<sequence length="54" mass="6792">MHRKPHLPYKTCPVCDRPFSWRKKWRKKWRNCWAKVIYCSKRCRSNKPQQTLTE</sequence>
<dbReference type="Pfam" id="PF10013">
    <property type="entry name" value="DUF2256"/>
    <property type="match status" value="1"/>
</dbReference>